<keyword evidence="2" id="KW-1185">Reference proteome</keyword>
<accession>A0A1N7S6L2</accession>
<organism evidence="1 2">
    <name type="scientific">Paraburkholderia piptadeniae</name>
    <dbReference type="NCBI Taxonomy" id="1701573"/>
    <lineage>
        <taxon>Bacteria</taxon>
        <taxon>Pseudomonadati</taxon>
        <taxon>Pseudomonadota</taxon>
        <taxon>Betaproteobacteria</taxon>
        <taxon>Burkholderiales</taxon>
        <taxon>Burkholderiaceae</taxon>
        <taxon>Paraburkholderia</taxon>
    </lineage>
</organism>
<evidence type="ECO:0000313" key="1">
    <source>
        <dbReference type="EMBL" id="SIT42969.1"/>
    </source>
</evidence>
<dbReference type="AlphaFoldDB" id="A0A1N7S6L2"/>
<gene>
    <name evidence="1" type="ORF">BN2476_340001</name>
</gene>
<evidence type="ECO:0000313" key="2">
    <source>
        <dbReference type="Proteomes" id="UP000195569"/>
    </source>
</evidence>
<protein>
    <submittedName>
        <fullName evidence="1">Uncharacterized protein</fullName>
    </submittedName>
</protein>
<reference evidence="1" key="1">
    <citation type="submission" date="2016-12" db="EMBL/GenBank/DDBJ databases">
        <authorList>
            <person name="Moulin L."/>
        </authorList>
    </citation>
    <scope>NUCLEOTIDE SEQUENCE [LARGE SCALE GENOMIC DNA]</scope>
    <source>
        <strain evidence="1">STM 7183</strain>
    </source>
</reference>
<dbReference type="Proteomes" id="UP000195569">
    <property type="component" value="Unassembled WGS sequence"/>
</dbReference>
<sequence>MEMVVDGFESWPNPTFSKQEDWEAYEAMSGCQQAAHKARLCYAAMLAAAPAADSAMAKHAERYRWLRDIKNTDAQVFVEMHSGEKLDAVIDAAIAASAKKGDE</sequence>
<dbReference type="EMBL" id="CYGY02000034">
    <property type="protein sequence ID" value="SIT42969.1"/>
    <property type="molecule type" value="Genomic_DNA"/>
</dbReference>
<name>A0A1N7S6L2_9BURK</name>
<comment type="caution">
    <text evidence="1">The sequence shown here is derived from an EMBL/GenBank/DDBJ whole genome shotgun (WGS) entry which is preliminary data.</text>
</comment>
<dbReference type="RefSeq" id="WP_143810987.1">
    <property type="nucleotide sequence ID" value="NZ_CYGY02000034.1"/>
</dbReference>
<proteinExistence type="predicted"/>
<dbReference type="OrthoDB" id="8945404at2"/>